<reference evidence="2" key="1">
    <citation type="submission" date="2018-08" db="EMBL/GenBank/DDBJ databases">
        <title>Comparative genomics of wild bee and flower associated Lactobacillus reveals potential adaptation to the bee host.</title>
        <authorList>
            <person name="Vuong H.Q."/>
            <person name="Mcfrederick Q.S."/>
        </authorList>
    </citation>
    <scope>NUCLEOTIDE SEQUENCE</scope>
    <source>
        <strain evidence="2">HV_63</strain>
    </source>
</reference>
<dbReference type="RefSeq" id="WP_140934460.1">
    <property type="nucleotide sequence ID" value="NZ_QUBF01000003.1"/>
</dbReference>
<evidence type="ECO:0000313" key="2">
    <source>
        <dbReference type="EMBL" id="TPR44203.1"/>
    </source>
</evidence>
<sequence>MQFSYDQENIYLIDNDYAIAKANFTVKNNILSINHIIVEKQYRGKGIARQLMLEVIKYSEKNNLLICPICEYAKMFFKHNSKYDHLLNN</sequence>
<dbReference type="InterPro" id="IPR016181">
    <property type="entry name" value="Acyl_CoA_acyltransferase"/>
</dbReference>
<dbReference type="PANTHER" id="PTHR31435:SF9">
    <property type="entry name" value="PROTEIN NATD1"/>
    <property type="match status" value="1"/>
</dbReference>
<evidence type="ECO:0000259" key="1">
    <source>
        <dbReference type="PROSITE" id="PS51729"/>
    </source>
</evidence>
<gene>
    <name evidence="2" type="ORF">DY130_03965</name>
</gene>
<accession>A0A9Q8INJ7</accession>
<name>A0A9Q8INJ7_9LACO</name>
<comment type="caution">
    <text evidence="2">The sequence shown here is derived from an EMBL/GenBank/DDBJ whole genome shotgun (WGS) entry which is preliminary data.</text>
</comment>
<dbReference type="GeneID" id="58108412"/>
<proteinExistence type="predicted"/>
<dbReference type="CDD" id="cd04301">
    <property type="entry name" value="NAT_SF"/>
    <property type="match status" value="1"/>
</dbReference>
<dbReference type="PROSITE" id="PS51729">
    <property type="entry name" value="GNAT_YJDJ"/>
    <property type="match status" value="1"/>
</dbReference>
<feature type="domain" description="N-acetyltransferase" evidence="1">
    <location>
        <begin position="2"/>
        <end position="88"/>
    </location>
</feature>
<organism evidence="2 3">
    <name type="scientific">Apilactobacillus micheneri</name>
    <dbReference type="NCBI Taxonomy" id="1899430"/>
    <lineage>
        <taxon>Bacteria</taxon>
        <taxon>Bacillati</taxon>
        <taxon>Bacillota</taxon>
        <taxon>Bacilli</taxon>
        <taxon>Lactobacillales</taxon>
        <taxon>Lactobacillaceae</taxon>
        <taxon>Apilactobacillus</taxon>
    </lineage>
</organism>
<dbReference type="Pfam" id="PF14542">
    <property type="entry name" value="Acetyltransf_CG"/>
    <property type="match status" value="1"/>
</dbReference>
<dbReference type="AlphaFoldDB" id="A0A9Q8INJ7"/>
<dbReference type="SUPFAM" id="SSF55729">
    <property type="entry name" value="Acyl-CoA N-acyltransferases (Nat)"/>
    <property type="match status" value="1"/>
</dbReference>
<dbReference type="Gene3D" id="3.40.630.30">
    <property type="match status" value="1"/>
</dbReference>
<dbReference type="InterPro" id="IPR045057">
    <property type="entry name" value="Gcn5-rel_NAT"/>
</dbReference>
<dbReference type="EMBL" id="QUBG01000003">
    <property type="protein sequence ID" value="TPR44203.1"/>
    <property type="molecule type" value="Genomic_DNA"/>
</dbReference>
<evidence type="ECO:0000313" key="3">
    <source>
        <dbReference type="Proteomes" id="UP000784700"/>
    </source>
</evidence>
<dbReference type="PANTHER" id="PTHR31435">
    <property type="entry name" value="PROTEIN NATD1"/>
    <property type="match status" value="1"/>
</dbReference>
<dbReference type="Proteomes" id="UP000784700">
    <property type="component" value="Unassembled WGS sequence"/>
</dbReference>
<protein>
    <submittedName>
        <fullName evidence="2">N-acetyltransferase</fullName>
    </submittedName>
</protein>
<dbReference type="InterPro" id="IPR031165">
    <property type="entry name" value="GNAT_YJDJ"/>
</dbReference>